<keyword evidence="3" id="KW-1185">Reference proteome</keyword>
<feature type="chain" id="PRO_5012346001" evidence="1">
    <location>
        <begin position="23"/>
        <end position="243"/>
    </location>
</feature>
<dbReference type="Proteomes" id="UP000190423">
    <property type="component" value="Unassembled WGS sequence"/>
</dbReference>
<keyword evidence="2" id="KW-0808">Transferase</keyword>
<proteinExistence type="predicted"/>
<dbReference type="InterPro" id="IPR013783">
    <property type="entry name" value="Ig-like_fold"/>
</dbReference>
<keyword evidence="2" id="KW-0418">Kinase</keyword>
<dbReference type="EMBL" id="FUWG01000012">
    <property type="protein sequence ID" value="SJZ57084.1"/>
    <property type="molecule type" value="Genomic_DNA"/>
</dbReference>
<dbReference type="AlphaFoldDB" id="A0A1T4LRL1"/>
<accession>A0A1T4LRL1</accession>
<gene>
    <name evidence="2" type="ORF">SAMN02745149_01689</name>
</gene>
<keyword evidence="1" id="KW-0732">Signal</keyword>
<name>A0A1T4LRL1_TREPO</name>
<evidence type="ECO:0000313" key="3">
    <source>
        <dbReference type="Proteomes" id="UP000190423"/>
    </source>
</evidence>
<dbReference type="CDD" id="cd02859">
    <property type="entry name" value="E_set_AMPKbeta_like_N"/>
    <property type="match status" value="1"/>
</dbReference>
<evidence type="ECO:0000256" key="1">
    <source>
        <dbReference type="SAM" id="SignalP"/>
    </source>
</evidence>
<dbReference type="STRING" id="261392.SAMN02745149_01689"/>
<feature type="signal peptide" evidence="1">
    <location>
        <begin position="1"/>
        <end position="22"/>
    </location>
</feature>
<sequence>MKQIRFLIASALLLAALPSAFAKKAVMMEEKDLYEYNNIVSSLNSISAPKVTDRYIIFTQKTGARHIGIAFDYENYRTIHSFQNHTNKDVDGKTTSSLMFYILERPKDLTSLKYRLIIDGLWTSDPENPEYTYDSATGISLSSLYLGEPLPEITDITESDCVKFIYNGTPGSTVRLAGTFTNWDSWIYELTETKPGFYEIEIPLPAGKYYYNYYIGMKAVVDKTNPNRAYTPDGRSTSVLIVE</sequence>
<dbReference type="Gene3D" id="2.60.40.10">
    <property type="entry name" value="Immunoglobulins"/>
    <property type="match status" value="1"/>
</dbReference>
<dbReference type="SUPFAM" id="SSF81296">
    <property type="entry name" value="E set domains"/>
    <property type="match status" value="1"/>
</dbReference>
<dbReference type="RefSeq" id="WP_234975414.1">
    <property type="nucleotide sequence ID" value="NZ_FUWG01000012.1"/>
</dbReference>
<dbReference type="InterPro" id="IPR014756">
    <property type="entry name" value="Ig_E-set"/>
</dbReference>
<reference evidence="2 3" key="1">
    <citation type="submission" date="2017-02" db="EMBL/GenBank/DDBJ databases">
        <authorList>
            <person name="Peterson S.W."/>
        </authorList>
    </citation>
    <scope>NUCLEOTIDE SEQUENCE [LARGE SCALE GENOMIC DNA]</scope>
    <source>
        <strain evidence="2 3">ATCC BAA-908</strain>
    </source>
</reference>
<evidence type="ECO:0000313" key="2">
    <source>
        <dbReference type="EMBL" id="SJZ57084.1"/>
    </source>
</evidence>
<dbReference type="GO" id="GO:0016301">
    <property type="term" value="F:kinase activity"/>
    <property type="evidence" value="ECO:0007669"/>
    <property type="project" value="UniProtKB-KW"/>
</dbReference>
<organism evidence="2 3">
    <name type="scientific">Treponema porcinum</name>
    <dbReference type="NCBI Taxonomy" id="261392"/>
    <lineage>
        <taxon>Bacteria</taxon>
        <taxon>Pseudomonadati</taxon>
        <taxon>Spirochaetota</taxon>
        <taxon>Spirochaetia</taxon>
        <taxon>Spirochaetales</taxon>
        <taxon>Treponemataceae</taxon>
        <taxon>Treponema</taxon>
    </lineage>
</organism>
<protein>
    <submittedName>
        <fullName evidence="2">Glycogen recognition site of AMP-activated protein kinase</fullName>
    </submittedName>
</protein>
<dbReference type="GeneID" id="78316972"/>